<feature type="compositionally biased region" description="Low complexity" evidence="1">
    <location>
        <begin position="222"/>
        <end position="231"/>
    </location>
</feature>
<keyword evidence="3" id="KW-0436">Ligase</keyword>
<dbReference type="InterPro" id="IPR003672">
    <property type="entry name" value="CobN/Mg_chltase"/>
</dbReference>
<evidence type="ECO:0000313" key="3">
    <source>
        <dbReference type="EMBL" id="PZD74979.1"/>
    </source>
</evidence>
<comment type="caution">
    <text evidence="3">The sequence shown here is derived from an EMBL/GenBank/DDBJ whole genome shotgun (WGS) entry which is preliminary data.</text>
</comment>
<keyword evidence="4" id="KW-1185">Reference proteome</keyword>
<dbReference type="CDD" id="cd10150">
    <property type="entry name" value="CobN_like"/>
    <property type="match status" value="2"/>
</dbReference>
<feature type="region of interest" description="Disordered" evidence="1">
    <location>
        <begin position="200"/>
        <end position="231"/>
    </location>
</feature>
<dbReference type="GO" id="GO:0051116">
    <property type="term" value="F:cobaltochelatase activity"/>
    <property type="evidence" value="ECO:0007669"/>
    <property type="project" value="UniProtKB-EC"/>
</dbReference>
<dbReference type="Proteomes" id="UP000248857">
    <property type="component" value="Unassembled WGS sequence"/>
</dbReference>
<accession>A0A2W1JNV9</accession>
<feature type="compositionally biased region" description="Polar residues" evidence="1">
    <location>
        <begin position="917"/>
        <end position="932"/>
    </location>
</feature>
<dbReference type="OrthoDB" id="9757976at2"/>
<evidence type="ECO:0000259" key="2">
    <source>
        <dbReference type="Pfam" id="PF02514"/>
    </source>
</evidence>
<gene>
    <name evidence="3" type="primary">cobN_1</name>
    <name evidence="3" type="ORF">C1752_00396</name>
</gene>
<dbReference type="EC" id="6.6.1.2" evidence="3"/>
<protein>
    <submittedName>
        <fullName evidence="3">Aerobic cobaltochelatase subunit CobN</fullName>
        <ecNumber evidence="3">6.6.1.2</ecNumber>
    </submittedName>
</protein>
<feature type="region of interest" description="Disordered" evidence="1">
    <location>
        <begin position="917"/>
        <end position="970"/>
    </location>
</feature>
<reference evidence="3 4" key="1">
    <citation type="journal article" date="2018" name="Sci. Rep.">
        <title>A novel species of the marine cyanobacterium Acaryochloris with a unique pigment content and lifestyle.</title>
        <authorList>
            <person name="Partensky F."/>
            <person name="Six C."/>
            <person name="Ratin M."/>
            <person name="Garczarek L."/>
            <person name="Vaulot D."/>
            <person name="Probert I."/>
            <person name="Calteau A."/>
            <person name="Gourvil P."/>
            <person name="Marie D."/>
            <person name="Grebert T."/>
            <person name="Bouchier C."/>
            <person name="Le Panse S."/>
            <person name="Gachenot M."/>
            <person name="Rodriguez F."/>
            <person name="Garrido J.L."/>
        </authorList>
    </citation>
    <scope>NUCLEOTIDE SEQUENCE [LARGE SCALE GENOMIC DNA]</scope>
    <source>
        <strain evidence="3 4">RCC1774</strain>
    </source>
</reference>
<evidence type="ECO:0000256" key="1">
    <source>
        <dbReference type="SAM" id="MobiDB-lite"/>
    </source>
</evidence>
<organism evidence="3 4">
    <name type="scientific">Acaryochloris thomasi RCC1774</name>
    <dbReference type="NCBI Taxonomy" id="1764569"/>
    <lineage>
        <taxon>Bacteria</taxon>
        <taxon>Bacillati</taxon>
        <taxon>Cyanobacteriota</taxon>
        <taxon>Cyanophyceae</taxon>
        <taxon>Acaryochloridales</taxon>
        <taxon>Acaryochloridaceae</taxon>
        <taxon>Acaryochloris</taxon>
        <taxon>Acaryochloris thomasi</taxon>
    </lineage>
</organism>
<dbReference type="EMBL" id="PQWO01000001">
    <property type="protein sequence ID" value="PZD74979.1"/>
    <property type="molecule type" value="Genomic_DNA"/>
</dbReference>
<name>A0A2W1JNV9_9CYAN</name>
<sequence length="1441" mass="159576">MHRLAAMPGGWEAGAEGVIFIEQTPAPVVILTAADTDIQVLAKAITQLPDDAPELRVANLLQLQQQLTIDTYAEDVLSKAQVIVLRLLGGRSYWSYGLEVVQETVAKTEAALLVLPGDDRPDPDLMSQSTVPLAQVNQLWRYFTEGGIKNSIAALQFLSHSYLECEVEPPLPQSIARVARYPWQAVDHELSGEISEKDAVALHSPPRPPNSGGREPKVQFNPVDDLSVPSSSSAEAQRSLRFDETFEAQHKRLAETAPKPVRNAKVGILFYRAHYLAGNTDVIDALCSALSEQGLDSVPVFVQSLQAAENQAELLDILQADGIDLLINTTSFSLAKLSAETLNLQLWEQLNVPVLQAICSGGTEENWRAQLRGLSPRDMAMNVALPEVDGRIISRTISFKAVQARHAALETDVISYRPVCDRIHFVTQLAANWIKLRRTPAAERKIALILANYPNRDGRLANGVGLDTPASCIEILKAMAAEGYDLKDIPTDGDQLIERLTTGITNDPEAQDLRVRYQYLSLADYRQYFAELPEIVQQQIHDRWGSPDQYIEVDGFAIAGLQLGQTFIGIQPSRGYDLDPSLNYHAPDLEPTHAYLAFYFWLRHHFNAHAIIHVGKHGNLEWLPGKSVALSESCYPEVALGPMPHLYPFIVNDPGEGSQAKRRAQAVILDHLTPPLTRAELYGPLLQLEALIDEYYEAQSLDPSRVGVICDRIVTLIKQENLHQDLGIDAPNPKDKADQILDNFLSTADGYLCELKEAQIRDGLHIFGQCPEGEQLRDLIVALARHPSPGHVGITRAIAQDWNLDLDPLTADPAERLTDQQRACLQDGVDQSIAFCAGPPGPPILGGEQREIGVFPSQSGELETREDRDVVQGVAKISLIVGDAITILEQEATTLVEKLLGATTHITVDTQVLKTSKESISPNPLKESNTAIETLPPELGGRGGNAAPNETTQARHRQDKPPLPLPHPPSSITQSELIWIQNTLLPNLQKTPQEITNLLRGLDGQYVPSGASGAPTRGRPDVLPTGRNFYSVDIRSLPTESAWDVGRKAAETLIERYCQEQGDYPRTLGLSMWGTATMRTGGDDMAEALALLGVQPMWEGASRRVIDFEIIPLTILGRPRIDVTLRISGFFRDAFPNLIDLFDRAVNAVANLQEPADQNPLAAQAHKEASDWREQGLSEEEAELRSRFRIFGSKPGAYGAGLQGLIESQNWQDDEDLARAYINWSSYAYTAQPNEDLTQPNPSTDIAAEHSAPEAFRQRLGQLQIVLHNQDNREHDLLDSDDYYQFQGGLTAAVRSIQGQNPEVYFGDNAIPANPKVRKLEEELARVYRSRVINPKWIKGAMRHGYKGAFEMAATVDYLFAYDATTHCVADHMYRGVAEAYLLDPEVQDFIQRKNPWSLRDMSERLLEAHQRGLWDADETMVERLRSLVHQAEGEIEAKTL</sequence>
<proteinExistence type="predicted"/>
<dbReference type="RefSeq" id="WP_110984371.1">
    <property type="nucleotide sequence ID" value="NZ_CAWNWM010000001.1"/>
</dbReference>
<feature type="domain" description="CobN/magnesium chelatase" evidence="2">
    <location>
        <begin position="140"/>
        <end position="1421"/>
    </location>
</feature>
<dbReference type="PANTHER" id="PTHR44119:SF4">
    <property type="entry name" value="AEROBIC COBALTOCHELATASE SUBUNIT COBN"/>
    <property type="match status" value="1"/>
</dbReference>
<evidence type="ECO:0000313" key="4">
    <source>
        <dbReference type="Proteomes" id="UP000248857"/>
    </source>
</evidence>
<dbReference type="Pfam" id="PF02514">
    <property type="entry name" value="CobN-Mg_chel"/>
    <property type="match status" value="1"/>
</dbReference>
<dbReference type="PANTHER" id="PTHR44119">
    <property type="entry name" value="MAGNESIUM-CHELATASE SUBUNIT CHLH, CHLOROPLASTIC"/>
    <property type="match status" value="1"/>
</dbReference>